<accession>A0A4R1K7L7</accession>
<keyword evidence="2" id="KW-1185">Reference proteome</keyword>
<organism evidence="1 2">
    <name type="scientific">Seleniivibrio woodruffii</name>
    <dbReference type="NCBI Taxonomy" id="1078050"/>
    <lineage>
        <taxon>Bacteria</taxon>
        <taxon>Pseudomonadati</taxon>
        <taxon>Deferribacterota</taxon>
        <taxon>Deferribacteres</taxon>
        <taxon>Deferribacterales</taxon>
        <taxon>Geovibrionaceae</taxon>
        <taxon>Seleniivibrio</taxon>
    </lineage>
</organism>
<dbReference type="Proteomes" id="UP000294614">
    <property type="component" value="Unassembled WGS sequence"/>
</dbReference>
<dbReference type="AlphaFoldDB" id="A0A4R1K7L7"/>
<sequence length="97" mass="11209">MIVEFPEPNVMRLGGDVKTIENYVELKRRLTEFIASGEKELTIEITDSMSINSSIIGFFTKIIHRDGISLSLKVHDKKLYSLLCDLNLIKFFNVRQF</sequence>
<evidence type="ECO:0000313" key="2">
    <source>
        <dbReference type="Proteomes" id="UP000294614"/>
    </source>
</evidence>
<evidence type="ECO:0008006" key="3">
    <source>
        <dbReference type="Google" id="ProtNLM"/>
    </source>
</evidence>
<gene>
    <name evidence="1" type="ORF">C8D98_1960</name>
</gene>
<name>A0A4R1K7L7_9BACT</name>
<evidence type="ECO:0000313" key="1">
    <source>
        <dbReference type="EMBL" id="TCK59793.1"/>
    </source>
</evidence>
<dbReference type="EMBL" id="SMGG01000005">
    <property type="protein sequence ID" value="TCK59793.1"/>
    <property type="molecule type" value="Genomic_DNA"/>
</dbReference>
<dbReference type="OrthoDB" id="9799761at2"/>
<comment type="caution">
    <text evidence="1">The sequence shown here is derived from an EMBL/GenBank/DDBJ whole genome shotgun (WGS) entry which is preliminary data.</text>
</comment>
<proteinExistence type="predicted"/>
<reference evidence="1 2" key="1">
    <citation type="submission" date="2019-03" db="EMBL/GenBank/DDBJ databases">
        <title>Genomic Encyclopedia of Type Strains, Phase IV (KMG-IV): sequencing the most valuable type-strain genomes for metagenomic binning, comparative biology and taxonomic classification.</title>
        <authorList>
            <person name="Goeker M."/>
        </authorList>
    </citation>
    <scope>NUCLEOTIDE SEQUENCE [LARGE SCALE GENOMIC DNA]</scope>
    <source>
        <strain evidence="1 2">DSM 24984</strain>
    </source>
</reference>
<protein>
    <recommendedName>
        <fullName evidence="3">STAS domain-containing protein</fullName>
    </recommendedName>
</protein>
<dbReference type="RefSeq" id="WP_132873952.1">
    <property type="nucleotide sequence ID" value="NZ_JAJUHT010000005.1"/>
</dbReference>